<feature type="compositionally biased region" description="Polar residues" evidence="1">
    <location>
        <begin position="144"/>
        <end position="154"/>
    </location>
</feature>
<feature type="compositionally biased region" description="Basic and acidic residues" evidence="1">
    <location>
        <begin position="164"/>
        <end position="175"/>
    </location>
</feature>
<dbReference type="STRING" id="4072.A0A2G3A5P0"/>
<feature type="region of interest" description="Disordered" evidence="1">
    <location>
        <begin position="144"/>
        <end position="175"/>
    </location>
</feature>
<reference evidence="2 3" key="1">
    <citation type="journal article" date="2014" name="Nat. Genet.">
        <title>Genome sequence of the hot pepper provides insights into the evolution of pungency in Capsicum species.</title>
        <authorList>
            <person name="Kim S."/>
            <person name="Park M."/>
            <person name="Yeom S.I."/>
            <person name="Kim Y.M."/>
            <person name="Lee J.M."/>
            <person name="Lee H.A."/>
            <person name="Seo E."/>
            <person name="Choi J."/>
            <person name="Cheong K."/>
            <person name="Kim K.T."/>
            <person name="Jung K."/>
            <person name="Lee G.W."/>
            <person name="Oh S.K."/>
            <person name="Bae C."/>
            <person name="Kim S.B."/>
            <person name="Lee H.Y."/>
            <person name="Kim S.Y."/>
            <person name="Kim M.S."/>
            <person name="Kang B.C."/>
            <person name="Jo Y.D."/>
            <person name="Yang H.B."/>
            <person name="Jeong H.J."/>
            <person name="Kang W.H."/>
            <person name="Kwon J.K."/>
            <person name="Shin C."/>
            <person name="Lim J.Y."/>
            <person name="Park J.H."/>
            <person name="Huh J.H."/>
            <person name="Kim J.S."/>
            <person name="Kim B.D."/>
            <person name="Cohen O."/>
            <person name="Paran I."/>
            <person name="Suh M.C."/>
            <person name="Lee S.B."/>
            <person name="Kim Y.K."/>
            <person name="Shin Y."/>
            <person name="Noh S.J."/>
            <person name="Park J."/>
            <person name="Seo Y.S."/>
            <person name="Kwon S.Y."/>
            <person name="Kim H.A."/>
            <person name="Park J.M."/>
            <person name="Kim H.J."/>
            <person name="Choi S.B."/>
            <person name="Bosland P.W."/>
            <person name="Reeves G."/>
            <person name="Jo S.H."/>
            <person name="Lee B.W."/>
            <person name="Cho H.T."/>
            <person name="Choi H.S."/>
            <person name="Lee M.S."/>
            <person name="Yu Y."/>
            <person name="Do Choi Y."/>
            <person name="Park B.S."/>
            <person name="van Deynze A."/>
            <person name="Ashrafi H."/>
            <person name="Hill T."/>
            <person name="Kim W.T."/>
            <person name="Pai H.S."/>
            <person name="Ahn H.K."/>
            <person name="Yeam I."/>
            <person name="Giovannoni J.J."/>
            <person name="Rose J.K."/>
            <person name="Sorensen I."/>
            <person name="Lee S.J."/>
            <person name="Kim R.W."/>
            <person name="Choi I.Y."/>
            <person name="Choi B.S."/>
            <person name="Lim J.S."/>
            <person name="Lee Y.H."/>
            <person name="Choi D."/>
        </authorList>
    </citation>
    <scope>NUCLEOTIDE SEQUENCE [LARGE SCALE GENOMIC DNA]</scope>
    <source>
        <strain evidence="3">cv. CM334</strain>
    </source>
</reference>
<comment type="caution">
    <text evidence="2">The sequence shown here is derived from an EMBL/GenBank/DDBJ whole genome shotgun (WGS) entry which is preliminary data.</text>
</comment>
<name>A0A2G3A5P0_CAPAN</name>
<dbReference type="EMBL" id="AYRZ02000002">
    <property type="protein sequence ID" value="PHT89528.1"/>
    <property type="molecule type" value="Genomic_DNA"/>
</dbReference>
<sequence length="175" mass="19672">MPPIGGVDLPLTELMKLKRPTKSLITGLRKDEDPQLFLERIQKTAQTMVDSDEAAMKLAARNLDLINLLKGNGNNIFNYGLYQDDFFFLKSALPSTMYMPLGSQVLVHPPAGLPQCFLHPQKIASTPEIFESKDMNIDQTLMSSYSEKPSSSNGYKLFLPFPNNEEKKTNKSMEL</sequence>
<dbReference type="Gramene" id="PHT89528">
    <property type="protein sequence ID" value="PHT89528"/>
    <property type="gene ID" value="T459_04641"/>
</dbReference>
<reference evidence="2 3" key="2">
    <citation type="journal article" date="2017" name="Genome Biol.">
        <title>New reference genome sequences of hot pepper reveal the massive evolution of plant disease-resistance genes by retroduplication.</title>
        <authorList>
            <person name="Kim S."/>
            <person name="Park J."/>
            <person name="Yeom S.I."/>
            <person name="Kim Y.M."/>
            <person name="Seo E."/>
            <person name="Kim K.T."/>
            <person name="Kim M.S."/>
            <person name="Lee J.M."/>
            <person name="Cheong K."/>
            <person name="Shin H.S."/>
            <person name="Kim S.B."/>
            <person name="Han K."/>
            <person name="Lee J."/>
            <person name="Park M."/>
            <person name="Lee H.A."/>
            <person name="Lee H.Y."/>
            <person name="Lee Y."/>
            <person name="Oh S."/>
            <person name="Lee J.H."/>
            <person name="Choi E."/>
            <person name="Choi E."/>
            <person name="Lee S.E."/>
            <person name="Jeon J."/>
            <person name="Kim H."/>
            <person name="Choi G."/>
            <person name="Song H."/>
            <person name="Lee J."/>
            <person name="Lee S.C."/>
            <person name="Kwon J.K."/>
            <person name="Lee H.Y."/>
            <person name="Koo N."/>
            <person name="Hong Y."/>
            <person name="Kim R.W."/>
            <person name="Kang W.H."/>
            <person name="Huh J.H."/>
            <person name="Kang B.C."/>
            <person name="Yang T.J."/>
            <person name="Lee Y.H."/>
            <person name="Bennetzen J.L."/>
            <person name="Choi D."/>
        </authorList>
    </citation>
    <scope>NUCLEOTIDE SEQUENCE [LARGE SCALE GENOMIC DNA]</scope>
    <source>
        <strain evidence="3">cv. CM334</strain>
    </source>
</reference>
<proteinExistence type="predicted"/>
<organism evidence="2 3">
    <name type="scientific">Capsicum annuum</name>
    <name type="common">Capsicum pepper</name>
    <dbReference type="NCBI Taxonomy" id="4072"/>
    <lineage>
        <taxon>Eukaryota</taxon>
        <taxon>Viridiplantae</taxon>
        <taxon>Streptophyta</taxon>
        <taxon>Embryophyta</taxon>
        <taxon>Tracheophyta</taxon>
        <taxon>Spermatophyta</taxon>
        <taxon>Magnoliopsida</taxon>
        <taxon>eudicotyledons</taxon>
        <taxon>Gunneridae</taxon>
        <taxon>Pentapetalae</taxon>
        <taxon>asterids</taxon>
        <taxon>lamiids</taxon>
        <taxon>Solanales</taxon>
        <taxon>Solanaceae</taxon>
        <taxon>Solanoideae</taxon>
        <taxon>Capsiceae</taxon>
        <taxon>Capsicum</taxon>
    </lineage>
</organism>
<accession>A0A2G3A5P0</accession>
<keyword evidence="3" id="KW-1185">Reference proteome</keyword>
<evidence type="ECO:0000313" key="2">
    <source>
        <dbReference type="EMBL" id="PHT89528.1"/>
    </source>
</evidence>
<protein>
    <submittedName>
        <fullName evidence="2">Uncharacterized protein</fullName>
    </submittedName>
</protein>
<gene>
    <name evidence="2" type="ORF">T459_04641</name>
</gene>
<dbReference type="Proteomes" id="UP000222542">
    <property type="component" value="Unassembled WGS sequence"/>
</dbReference>
<evidence type="ECO:0000256" key="1">
    <source>
        <dbReference type="SAM" id="MobiDB-lite"/>
    </source>
</evidence>
<evidence type="ECO:0000313" key="3">
    <source>
        <dbReference type="Proteomes" id="UP000222542"/>
    </source>
</evidence>
<dbReference type="AlphaFoldDB" id="A0A2G3A5P0"/>